<comment type="caution">
    <text evidence="1">The sequence shown here is derived from an EMBL/GenBank/DDBJ whole genome shotgun (WGS) entry which is preliminary data.</text>
</comment>
<evidence type="ECO:0000313" key="1">
    <source>
        <dbReference type="EMBL" id="KAK7073849.1"/>
    </source>
</evidence>
<sequence>MDYIKDETSCCVVNIKSINSRLQSMDTQEREYVHGVSAQFLTHLVRIAHCREANKIKDAAYSMIGLFLNNIFDNFSRTCQLRSFIPASANKGKSSPENAAKTLVTQMMGSLDPATIISTILGASSLEDGSDDMSDGNHLNIAVNGMLSVLENFNPMKIDDIVMLEMCNNGTGCNTCQGLRQSISEEQLQQAMLYFFKCQNHNRFNFGGDAHSGQASRAFMNYAKDPSAIVVPLRSLLLGSLDDKLTVFGDNIEYSDNDEEWIRTLRHRPQSGDSIKQFLYTIFARFIYSATEILFCRDENSTVEFDNRNFLNYVEAITNASVLGSTLNTVKAYRSWAVNGASVAPVLDILSSGWKQNYKTLEDLDNLGVSLVNKINEMAVTSRFIKMNNNNNHKEDFSSSGLDSIRSVRQVEKYIPFGLIETLGKTSAQISKLGVSPQAKRNSNGRNFNCNSLHILPSIKGCEALGPKAGLAHQSAFEKVINPGDTERGTGKILDLITGFIDKTGLRNPFPETSQQVKERNREFIKEVIFSRTLINEDLASRGCDLPASSLWSNTSLHGCDTRCFDTRIHSLLLVWQKPNIEKPNLSALTTVQLELLLSKNNKWDKFISRNFFNIERISFQTANAIIKNMHNDGATREGSLGDESRVGVLDMILPPHLQNAQNAQRLIDTSINQVQRDWAFALATPYPSFDNIGAKAQFTDELFDKLFEIIVDHDMKPSHLIACSEFLGNYINDMDELLMKMYTC</sequence>
<name>A0AAN8X8B2_HALRR</name>
<dbReference type="AlphaFoldDB" id="A0AAN8X8B2"/>
<keyword evidence="2" id="KW-1185">Reference proteome</keyword>
<protein>
    <submittedName>
        <fullName evidence="1">Uncharacterized protein</fullName>
    </submittedName>
</protein>
<organism evidence="1 2">
    <name type="scientific">Halocaridina rubra</name>
    <name type="common">Hawaiian red shrimp</name>
    <dbReference type="NCBI Taxonomy" id="373956"/>
    <lineage>
        <taxon>Eukaryota</taxon>
        <taxon>Metazoa</taxon>
        <taxon>Ecdysozoa</taxon>
        <taxon>Arthropoda</taxon>
        <taxon>Crustacea</taxon>
        <taxon>Multicrustacea</taxon>
        <taxon>Malacostraca</taxon>
        <taxon>Eumalacostraca</taxon>
        <taxon>Eucarida</taxon>
        <taxon>Decapoda</taxon>
        <taxon>Pleocyemata</taxon>
        <taxon>Caridea</taxon>
        <taxon>Atyoidea</taxon>
        <taxon>Atyidae</taxon>
        <taxon>Halocaridina</taxon>
    </lineage>
</organism>
<accession>A0AAN8X8B2</accession>
<dbReference type="EMBL" id="JAXCGZ010012025">
    <property type="protein sequence ID" value="KAK7073849.1"/>
    <property type="molecule type" value="Genomic_DNA"/>
</dbReference>
<gene>
    <name evidence="1" type="ORF">SK128_001446</name>
</gene>
<proteinExistence type="predicted"/>
<evidence type="ECO:0000313" key="2">
    <source>
        <dbReference type="Proteomes" id="UP001381693"/>
    </source>
</evidence>
<reference evidence="1 2" key="1">
    <citation type="submission" date="2023-11" db="EMBL/GenBank/DDBJ databases">
        <title>Halocaridina rubra genome assembly.</title>
        <authorList>
            <person name="Smith C."/>
        </authorList>
    </citation>
    <scope>NUCLEOTIDE SEQUENCE [LARGE SCALE GENOMIC DNA]</scope>
    <source>
        <strain evidence="1">EP-1</strain>
        <tissue evidence="1">Whole</tissue>
    </source>
</reference>
<dbReference type="Proteomes" id="UP001381693">
    <property type="component" value="Unassembled WGS sequence"/>
</dbReference>